<reference evidence="8 9" key="1">
    <citation type="submission" date="2018-07" db="EMBL/GenBank/DDBJ databases">
        <title>Mechanisms of high-level aminoglycoside resistance among Gram-negative pathogens in Brazil.</title>
        <authorList>
            <person name="Ballaben A.S."/>
            <person name="Darini A.L.C."/>
            <person name="Doi Y."/>
        </authorList>
    </citation>
    <scope>NUCLEOTIDE SEQUENCE [LARGE SCALE GENOMIC DNA]</scope>
    <source>
        <strain evidence="8 9">B2-305</strain>
    </source>
</reference>
<dbReference type="Gene3D" id="1.20.1740.10">
    <property type="entry name" value="Amino acid/polyamine transporter I"/>
    <property type="match status" value="1"/>
</dbReference>
<dbReference type="InterPro" id="IPR004841">
    <property type="entry name" value="AA-permease/SLC12A_dom"/>
</dbReference>
<organism evidence="8 9">
    <name type="scientific">Pseudomonas aeruginosa</name>
    <dbReference type="NCBI Taxonomy" id="287"/>
    <lineage>
        <taxon>Bacteria</taxon>
        <taxon>Pseudomonadati</taxon>
        <taxon>Pseudomonadota</taxon>
        <taxon>Gammaproteobacteria</taxon>
        <taxon>Pseudomonadales</taxon>
        <taxon>Pseudomonadaceae</taxon>
        <taxon>Pseudomonas</taxon>
    </lineage>
</organism>
<evidence type="ECO:0000256" key="1">
    <source>
        <dbReference type="ARBA" id="ARBA00004141"/>
    </source>
</evidence>
<feature type="domain" description="Amino acid permease/ SLC12A" evidence="7">
    <location>
        <begin position="2"/>
        <end position="82"/>
    </location>
</feature>
<sequence length="82" mass="8675">IFIGVGLATIFGIMHGVESPGFSNFTMGDAPFVGGFQAMVGVAMIAGFSFQGTELIGIAAGESENPRKNIPIAIRQVFWRIL</sequence>
<comment type="subcellular location">
    <subcellularLocation>
        <location evidence="1">Membrane</location>
        <topology evidence="1">Multi-pass membrane protein</topology>
    </subcellularLocation>
</comment>
<dbReference type="Pfam" id="PF00324">
    <property type="entry name" value="AA_permease"/>
    <property type="match status" value="1"/>
</dbReference>
<evidence type="ECO:0000256" key="4">
    <source>
        <dbReference type="ARBA" id="ARBA00022970"/>
    </source>
</evidence>
<dbReference type="AlphaFoldDB" id="A0A367LTS7"/>
<comment type="caution">
    <text evidence="8">The sequence shown here is derived from an EMBL/GenBank/DDBJ whole genome shotgun (WGS) entry which is preliminary data.</text>
</comment>
<protein>
    <submittedName>
        <fullName evidence="8">Gamma-aminobutyrate permease</fullName>
    </submittedName>
</protein>
<accession>A0A367LTS7</accession>
<dbReference type="PANTHER" id="PTHR43341">
    <property type="entry name" value="AMINO ACID PERMEASE"/>
    <property type="match status" value="1"/>
</dbReference>
<feature type="non-terminal residue" evidence="8">
    <location>
        <position position="1"/>
    </location>
</feature>
<keyword evidence="2" id="KW-0813">Transport</keyword>
<keyword evidence="4" id="KW-0029">Amino-acid transport</keyword>
<feature type="non-terminal residue" evidence="8">
    <location>
        <position position="82"/>
    </location>
</feature>
<dbReference type="PANTHER" id="PTHR43341:SF1">
    <property type="entry name" value="GENERAL AMINO-ACID PERMEASE GAP1"/>
    <property type="match status" value="1"/>
</dbReference>
<dbReference type="EMBL" id="QORE01004103">
    <property type="protein sequence ID" value="RCI64339.1"/>
    <property type="molecule type" value="Genomic_DNA"/>
</dbReference>
<evidence type="ECO:0000313" key="9">
    <source>
        <dbReference type="Proteomes" id="UP000253594"/>
    </source>
</evidence>
<evidence type="ECO:0000313" key="8">
    <source>
        <dbReference type="EMBL" id="RCI64339.1"/>
    </source>
</evidence>
<evidence type="ECO:0000256" key="2">
    <source>
        <dbReference type="ARBA" id="ARBA00022448"/>
    </source>
</evidence>
<name>A0A367LTS7_PSEAI</name>
<keyword evidence="5" id="KW-1133">Transmembrane helix</keyword>
<dbReference type="Proteomes" id="UP000253594">
    <property type="component" value="Unassembled WGS sequence"/>
</dbReference>
<dbReference type="GO" id="GO:0016020">
    <property type="term" value="C:membrane"/>
    <property type="evidence" value="ECO:0007669"/>
    <property type="project" value="UniProtKB-SubCell"/>
</dbReference>
<gene>
    <name evidence="8" type="ORF">DT376_45020</name>
</gene>
<keyword evidence="3" id="KW-0812">Transmembrane</keyword>
<proteinExistence type="predicted"/>
<evidence type="ECO:0000259" key="7">
    <source>
        <dbReference type="Pfam" id="PF00324"/>
    </source>
</evidence>
<dbReference type="GO" id="GO:0015171">
    <property type="term" value="F:amino acid transmembrane transporter activity"/>
    <property type="evidence" value="ECO:0007669"/>
    <property type="project" value="TreeGrafter"/>
</dbReference>
<dbReference type="InterPro" id="IPR050524">
    <property type="entry name" value="APC_YAT"/>
</dbReference>
<evidence type="ECO:0000256" key="5">
    <source>
        <dbReference type="ARBA" id="ARBA00022989"/>
    </source>
</evidence>
<evidence type="ECO:0000256" key="6">
    <source>
        <dbReference type="ARBA" id="ARBA00023136"/>
    </source>
</evidence>
<keyword evidence="6" id="KW-0472">Membrane</keyword>
<evidence type="ECO:0000256" key="3">
    <source>
        <dbReference type="ARBA" id="ARBA00022692"/>
    </source>
</evidence>